<proteinExistence type="predicted"/>
<dbReference type="Proteomes" id="UP001321542">
    <property type="component" value="Chromosome"/>
</dbReference>
<sequence length="90" mass="10556">MRHRPRWRFFSWQPPDIWSEWTACQVARPEHQLPGRLERARLQHRLVQEPALGAQGRAGVDRFAHDALGQPGVRNVIFMEGINDIYNNRS</sequence>
<reference evidence="1 2" key="1">
    <citation type="journal article" date="2010" name="ChemBioChem">
        <title>Cloning and characterization of the biosynthetic gene cluster of 16-membered macrolide antibiotic FD-891: involvement of a dual functional cytochrome P450 monooxygenase catalyzing epoxidation and hydroxylation.</title>
        <authorList>
            <person name="Kudo F."/>
            <person name="Motegi A."/>
            <person name="Mizoue K."/>
            <person name="Eguchi T."/>
        </authorList>
    </citation>
    <scope>NUCLEOTIDE SEQUENCE [LARGE SCALE GENOMIC DNA]</scope>
    <source>
        <strain evidence="1 2">A-8890</strain>
    </source>
</reference>
<protein>
    <submittedName>
        <fullName evidence="1">Uncharacterized protein</fullName>
    </submittedName>
</protein>
<organism evidence="1 2">
    <name type="scientific">Streptomyces graminofaciens</name>
    <dbReference type="NCBI Taxonomy" id="68212"/>
    <lineage>
        <taxon>Bacteria</taxon>
        <taxon>Bacillati</taxon>
        <taxon>Actinomycetota</taxon>
        <taxon>Actinomycetes</taxon>
        <taxon>Kitasatosporales</taxon>
        <taxon>Streptomycetaceae</taxon>
        <taxon>Streptomyces</taxon>
    </lineage>
</organism>
<name>A0ABN5VZS3_9ACTN</name>
<accession>A0ABN5VZS3</accession>
<gene>
    <name evidence="1" type="ORF">SGFS_100310</name>
</gene>
<evidence type="ECO:0000313" key="2">
    <source>
        <dbReference type="Proteomes" id="UP001321542"/>
    </source>
</evidence>
<dbReference type="EMBL" id="AP018448">
    <property type="protein sequence ID" value="BBC38737.1"/>
    <property type="molecule type" value="Genomic_DNA"/>
</dbReference>
<evidence type="ECO:0000313" key="1">
    <source>
        <dbReference type="EMBL" id="BBC38737.1"/>
    </source>
</evidence>
<reference evidence="1 2" key="2">
    <citation type="journal article" date="2023" name="ChemBioChem">
        <title>Acyltransferase Domain Exchange between Two Independent Type I Polyketide Synthases in the Same Producer Strain of Macrolide Antibiotics.</title>
        <authorList>
            <person name="Kudo F."/>
            <person name="Kishikawa K."/>
            <person name="Tsuboi K."/>
            <person name="Kido T."/>
            <person name="Usui T."/>
            <person name="Hashimoto J."/>
            <person name="Shin-Ya K."/>
            <person name="Miyanaga A."/>
            <person name="Eguchi T."/>
        </authorList>
    </citation>
    <scope>NUCLEOTIDE SEQUENCE [LARGE SCALE GENOMIC DNA]</scope>
    <source>
        <strain evidence="1 2">A-8890</strain>
    </source>
</reference>
<keyword evidence="2" id="KW-1185">Reference proteome</keyword>